<dbReference type="InParanoid" id="A0A218ZDP2"/>
<name>A0A218ZDP2_9HELO</name>
<reference evidence="1 2" key="1">
    <citation type="submission" date="2017-04" db="EMBL/GenBank/DDBJ databases">
        <title>Draft genome sequence of Marssonina coronaria NL1: causal agent of apple blotch.</title>
        <authorList>
            <person name="Cheng Q."/>
        </authorList>
    </citation>
    <scope>NUCLEOTIDE SEQUENCE [LARGE SCALE GENOMIC DNA]</scope>
    <source>
        <strain evidence="1 2">NL1</strain>
    </source>
</reference>
<evidence type="ECO:0000313" key="2">
    <source>
        <dbReference type="Proteomes" id="UP000242519"/>
    </source>
</evidence>
<evidence type="ECO:0008006" key="3">
    <source>
        <dbReference type="Google" id="ProtNLM"/>
    </source>
</evidence>
<protein>
    <recommendedName>
        <fullName evidence="3">Glycosyltransferase 2</fullName>
    </recommendedName>
</protein>
<organism evidence="1 2">
    <name type="scientific">Diplocarpon coronariae</name>
    <dbReference type="NCBI Taxonomy" id="2795749"/>
    <lineage>
        <taxon>Eukaryota</taxon>
        <taxon>Fungi</taxon>
        <taxon>Dikarya</taxon>
        <taxon>Ascomycota</taxon>
        <taxon>Pezizomycotina</taxon>
        <taxon>Leotiomycetes</taxon>
        <taxon>Helotiales</taxon>
        <taxon>Drepanopezizaceae</taxon>
        <taxon>Diplocarpon</taxon>
    </lineage>
</organism>
<evidence type="ECO:0000313" key="1">
    <source>
        <dbReference type="EMBL" id="OWP05864.1"/>
    </source>
</evidence>
<dbReference type="PANTHER" id="PTHR33604">
    <property type="entry name" value="OSJNBA0004B13.7 PROTEIN"/>
    <property type="match status" value="1"/>
</dbReference>
<dbReference type="EMBL" id="MZNU01000060">
    <property type="protein sequence ID" value="OWP05864.1"/>
    <property type="molecule type" value="Genomic_DNA"/>
</dbReference>
<dbReference type="OrthoDB" id="5397682at2759"/>
<keyword evidence="2" id="KW-1185">Reference proteome</keyword>
<comment type="caution">
    <text evidence="1">The sequence shown here is derived from an EMBL/GenBank/DDBJ whole genome shotgun (WGS) entry which is preliminary data.</text>
</comment>
<sequence length="675" mass="75382">MPLVPRLFAGDVELGKRDDDHRPGSKSQFGLTWQQRRIAQTPPQRRNMKRLVLGILVVIGLYFFFKNMPTDLENPRSRPYYGPAAGPDVPSTHSQDIVLKAEHKDTSDGPQHDFNGPIKFYELASSLRALTKLDHQTGNVLFTAASLKSAAILLPIACAMATRERNTVHFALMGRDLIAMDILQSVNGISQECKITFHDARPDFPVQSSEFRMEVSSAAALSHINTFVHPQAILIDGSGEEEPWFLRGIKDRAVSLGRTVIELPDNAEQNLMWITLLDSSSLSAWNRVTVDIIVHAQPAASGSLIRLLQSLKKADFFSSTLPRLTIELPHKIDEPSSRYLAEQFHWPPVTSPNTGSLLTLHHRIPQHGLTSEENSIRLLESFWPADPYTNHVLVLTPQVELSPLFFHYLKYTMLEYMYSADAGDRSNLLGISLDLPSAYLNDSAKFAAPMAKGSREGKTEVTPFLWQAPNSNAVLYFGDKWVEMHDFVSQSLTSLHTLPPPTTLDKKLVSETYPSWLEHVLRLARARGYWTMYPNFDNEYTIATLHNELYQAPEEYSEETQATAETSGELTADPKDHVSLKHRETPLIETSLLSVLPLRGELPKLSSMPLLAWDGDTTNTENILQLATEYSNVFKKEIGGCAEASAKERVERSAGDLFCLNDPKTQEPDAGAAVA</sequence>
<dbReference type="STRING" id="503106.A0A218ZDP2"/>
<gene>
    <name evidence="1" type="ORF">B2J93_982</name>
</gene>
<dbReference type="Proteomes" id="UP000242519">
    <property type="component" value="Unassembled WGS sequence"/>
</dbReference>
<dbReference type="AlphaFoldDB" id="A0A218ZDP2"/>
<proteinExistence type="predicted"/>
<dbReference type="PANTHER" id="PTHR33604:SF3">
    <property type="entry name" value="OSJNBA0004B13.7 PROTEIN"/>
    <property type="match status" value="1"/>
</dbReference>
<accession>A0A218ZDP2</accession>